<dbReference type="InterPro" id="IPR028973">
    <property type="entry name" value="PhnB-like"/>
</dbReference>
<dbReference type="AlphaFoldDB" id="A0A6J4TZG1"/>
<dbReference type="InterPro" id="IPR004360">
    <property type="entry name" value="Glyas_Fos-R_dOase_dom"/>
</dbReference>
<accession>A0A6J4TZG1</accession>
<dbReference type="PANTHER" id="PTHR33990:SF1">
    <property type="entry name" value="PROTEIN YJDN"/>
    <property type="match status" value="1"/>
</dbReference>
<dbReference type="Pfam" id="PF00903">
    <property type="entry name" value="Glyoxalase"/>
    <property type="match status" value="1"/>
</dbReference>
<gene>
    <name evidence="2" type="ORF">AVDCRST_MAG96-3790</name>
</gene>
<reference evidence="2" key="1">
    <citation type="submission" date="2020-02" db="EMBL/GenBank/DDBJ databases">
        <authorList>
            <person name="Meier V. D."/>
        </authorList>
    </citation>
    <scope>NUCLEOTIDE SEQUENCE</scope>
    <source>
        <strain evidence="2">AVDCRST_MAG96</strain>
    </source>
</reference>
<protein>
    <recommendedName>
        <fullName evidence="1">Glyoxalase/fosfomycin resistance/dioxygenase domain-containing protein</fullName>
    </recommendedName>
</protein>
<dbReference type="CDD" id="cd06588">
    <property type="entry name" value="PhnB_like"/>
    <property type="match status" value="1"/>
</dbReference>
<dbReference type="SUPFAM" id="SSF54593">
    <property type="entry name" value="Glyoxalase/Bleomycin resistance protein/Dihydroxybiphenyl dioxygenase"/>
    <property type="match status" value="1"/>
</dbReference>
<dbReference type="Gene3D" id="3.10.180.10">
    <property type="entry name" value="2,3-Dihydroxybiphenyl 1,2-Dioxygenase, domain 1"/>
    <property type="match status" value="1"/>
</dbReference>
<name>A0A6J4TZG1_9BACT</name>
<feature type="domain" description="Glyoxalase/fosfomycin resistance/dioxygenase" evidence="1">
    <location>
        <begin position="4"/>
        <end position="130"/>
    </location>
</feature>
<evidence type="ECO:0000259" key="1">
    <source>
        <dbReference type="Pfam" id="PF00903"/>
    </source>
</evidence>
<proteinExistence type="predicted"/>
<organism evidence="2">
    <name type="scientific">uncultured Segetibacter sp</name>
    <dbReference type="NCBI Taxonomy" id="481133"/>
    <lineage>
        <taxon>Bacteria</taxon>
        <taxon>Pseudomonadati</taxon>
        <taxon>Bacteroidota</taxon>
        <taxon>Chitinophagia</taxon>
        <taxon>Chitinophagales</taxon>
        <taxon>Chitinophagaceae</taxon>
        <taxon>Segetibacter</taxon>
        <taxon>environmental samples</taxon>
    </lineage>
</organism>
<sequence length="138" mass="15030">MTQINAYAGFNGQCREAMTFYKECLGGELTMQTFGESPVAAQCAAGMKDQIVHSSLTNGTLLLMGSDMVGPDGFIKGNDIALSLNCSSEEEINTFFSKLSEGGKIIDGLKTQFWGAIFGVLTDKFGKNWMLNYDKNQK</sequence>
<dbReference type="EMBL" id="CADCVN010001479">
    <property type="protein sequence ID" value="CAA9534363.1"/>
    <property type="molecule type" value="Genomic_DNA"/>
</dbReference>
<dbReference type="PANTHER" id="PTHR33990">
    <property type="entry name" value="PROTEIN YJDN-RELATED"/>
    <property type="match status" value="1"/>
</dbReference>
<dbReference type="InterPro" id="IPR029068">
    <property type="entry name" value="Glyas_Bleomycin-R_OHBP_Dase"/>
</dbReference>
<evidence type="ECO:0000313" key="2">
    <source>
        <dbReference type="EMBL" id="CAA9534363.1"/>
    </source>
</evidence>